<dbReference type="Ensembl" id="ENSCGRT00001016325.1">
    <property type="protein sequence ID" value="ENSCGRP00001012092.1"/>
    <property type="gene ID" value="ENSCGRG00001013596.1"/>
</dbReference>
<evidence type="ECO:0000313" key="7">
    <source>
        <dbReference type="EMBL" id="ERE45170.1"/>
    </source>
</evidence>
<dbReference type="Proteomes" id="UP000030759">
    <property type="component" value="Unassembled WGS sequence"/>
</dbReference>
<sequence length="151" mass="17540">MFLGSGSVPCWFPSYQSGDQELPIVQIIYLIRNPRDVVVSNYYFKNHVPFLKNEKPFDDYLHGFIRGDMHYGSWFDHTLGWLTRRNTENFLLMSYEELQRVAFLRDSSLAHVLVSSSMLLVYGSFHSSSYPDNLPTSTNWMQSPPYLQNGA</sequence>
<reference evidence="7" key="2">
    <citation type="submission" date="2013-03" db="EMBL/GenBank/DDBJ databases">
        <title>Chinese hamster genome sequenced from sorted chromosomes.</title>
        <authorList>
            <person name="Brinkrolf K."/>
            <person name="Rupp O."/>
            <person name="Laux H."/>
            <person name="Kollin F."/>
            <person name="Ernst W."/>
            <person name="Linke B."/>
            <person name="Kofler R."/>
            <person name="Romand S."/>
            <person name="Hesse F."/>
            <person name="Budach W.E."/>
            <person name="Galosy S."/>
            <person name="Muller D."/>
            <person name="Noll T."/>
            <person name="Wienberg J."/>
            <person name="Jostock T."/>
            <person name="Leonard M."/>
            <person name="Grillari J."/>
            <person name="Tauch A."/>
            <person name="Goesmann A."/>
            <person name="Helk B."/>
            <person name="Mott J.E."/>
            <person name="Puehler A."/>
            <person name="Borth N."/>
        </authorList>
    </citation>
    <scope>NUCLEOTIDE SEQUENCE</scope>
    <source>
        <strain evidence="7">17A/GY</strain>
    </source>
</reference>
<keyword evidence="3" id="KW-0963">Cytoplasm</keyword>
<accession>A0A061HTJ8</accession>
<dbReference type="InterPro" id="IPR000863">
    <property type="entry name" value="Sulfotransferase_dom"/>
</dbReference>
<dbReference type="Pfam" id="PF00685">
    <property type="entry name" value="Sulfotransfer_1"/>
    <property type="match status" value="1"/>
</dbReference>
<keyword evidence="4 5" id="KW-0808">Transferase</keyword>
<dbReference type="EMBL" id="KE691346">
    <property type="protein sequence ID" value="ERE45170.1"/>
    <property type="molecule type" value="Genomic_DNA"/>
</dbReference>
<dbReference type="Proteomes" id="UP000694386">
    <property type="component" value="Unplaced"/>
</dbReference>
<evidence type="ECO:0000256" key="3">
    <source>
        <dbReference type="ARBA" id="ARBA00022490"/>
    </source>
</evidence>
<organism evidence="7 9">
    <name type="scientific">Cricetulus griseus</name>
    <name type="common">Chinese hamster</name>
    <name type="synonym">Cricetulus barabensis griseus</name>
    <dbReference type="NCBI Taxonomy" id="10029"/>
    <lineage>
        <taxon>Eukaryota</taxon>
        <taxon>Metazoa</taxon>
        <taxon>Chordata</taxon>
        <taxon>Craniata</taxon>
        <taxon>Vertebrata</taxon>
        <taxon>Euteleostomi</taxon>
        <taxon>Mammalia</taxon>
        <taxon>Eutheria</taxon>
        <taxon>Euarchontoglires</taxon>
        <taxon>Glires</taxon>
        <taxon>Rodentia</taxon>
        <taxon>Myomorpha</taxon>
        <taxon>Muroidea</taxon>
        <taxon>Cricetidae</taxon>
        <taxon>Cricetinae</taxon>
        <taxon>Cricetulus</taxon>
    </lineage>
</organism>
<comment type="subcellular location">
    <subcellularLocation>
        <location evidence="1">Cytoplasm</location>
    </subcellularLocation>
</comment>
<evidence type="ECO:0000256" key="1">
    <source>
        <dbReference type="ARBA" id="ARBA00004496"/>
    </source>
</evidence>
<dbReference type="Gene3D" id="3.40.50.300">
    <property type="entry name" value="P-loop containing nucleotide triphosphate hydrolases"/>
    <property type="match status" value="1"/>
</dbReference>
<proteinExistence type="inferred from homology"/>
<reference evidence="9" key="1">
    <citation type="journal article" date="2013" name="Nat. Biotechnol.">
        <title>Chinese hamster genome sequenced from sorted chromosomes.</title>
        <authorList>
            <person name="Brinkrolf K."/>
            <person name="Rupp O."/>
            <person name="Laux H."/>
            <person name="Kollin F."/>
            <person name="Ernst W."/>
            <person name="Linke B."/>
            <person name="Kofler R."/>
            <person name="Romand S."/>
            <person name="Hesse F."/>
            <person name="Budach W.E."/>
            <person name="Galosy S."/>
            <person name="Muller D."/>
            <person name="Noll T."/>
            <person name="Wienberg J."/>
            <person name="Jostock T."/>
            <person name="Leonard M."/>
            <person name="Grillari J."/>
            <person name="Tauch A."/>
            <person name="Goesmann A."/>
            <person name="Helk B."/>
            <person name="Mott J.E."/>
            <person name="Puhler A."/>
            <person name="Borth N."/>
        </authorList>
    </citation>
    <scope>NUCLEOTIDE SEQUENCE [LARGE SCALE GENOMIC DNA]</scope>
    <source>
        <strain evidence="9">17A/GY</strain>
    </source>
</reference>
<name>A0A061HTJ8_CRIGR</name>
<evidence type="ECO:0000313" key="8">
    <source>
        <dbReference type="Ensembl" id="ENSCGRP00001012092.1"/>
    </source>
</evidence>
<protein>
    <recommendedName>
        <fullName evidence="5">Sulfotransferase</fullName>
        <ecNumber evidence="5">2.8.2.-</ecNumber>
    </recommendedName>
</protein>
<evidence type="ECO:0000256" key="5">
    <source>
        <dbReference type="RuleBase" id="RU361155"/>
    </source>
</evidence>
<dbReference type="GO" id="GO:0005737">
    <property type="term" value="C:cytoplasm"/>
    <property type="evidence" value="ECO:0007669"/>
    <property type="project" value="UniProtKB-SubCell"/>
</dbReference>
<comment type="similarity">
    <text evidence="2 5">Belongs to the sulfotransferase 1 family.</text>
</comment>
<feature type="domain" description="Sulfotransferase" evidence="6">
    <location>
        <begin position="25"/>
        <end position="100"/>
    </location>
</feature>
<dbReference type="PANTHER" id="PTHR11783">
    <property type="entry name" value="SULFOTRANSFERASE SULT"/>
    <property type="match status" value="1"/>
</dbReference>
<evidence type="ECO:0000259" key="6">
    <source>
        <dbReference type="Pfam" id="PF00685"/>
    </source>
</evidence>
<dbReference type="AlphaFoldDB" id="A0A061HTJ8"/>
<evidence type="ECO:0000256" key="2">
    <source>
        <dbReference type="ARBA" id="ARBA00005771"/>
    </source>
</evidence>
<dbReference type="SUPFAM" id="SSF52540">
    <property type="entry name" value="P-loop containing nucleoside triphosphate hydrolases"/>
    <property type="match status" value="1"/>
</dbReference>
<dbReference type="InterPro" id="IPR027417">
    <property type="entry name" value="P-loop_NTPase"/>
</dbReference>
<evidence type="ECO:0000313" key="9">
    <source>
        <dbReference type="Proteomes" id="UP000030759"/>
    </source>
</evidence>
<reference evidence="8" key="3">
    <citation type="submission" date="2025-05" db="UniProtKB">
        <authorList>
            <consortium name="Ensembl"/>
        </authorList>
    </citation>
    <scope>IDENTIFICATION</scope>
</reference>
<evidence type="ECO:0000256" key="4">
    <source>
        <dbReference type="ARBA" id="ARBA00022679"/>
    </source>
</evidence>
<dbReference type="GO" id="GO:0008146">
    <property type="term" value="F:sulfotransferase activity"/>
    <property type="evidence" value="ECO:0007669"/>
    <property type="project" value="InterPro"/>
</dbReference>
<gene>
    <name evidence="7" type="ORF">H671_21706</name>
</gene>
<dbReference type="EC" id="2.8.2.-" evidence="5"/>